<dbReference type="GO" id="GO:0001164">
    <property type="term" value="F:RNA polymerase I core promoter sequence-specific DNA binding"/>
    <property type="evidence" value="ECO:0007669"/>
    <property type="project" value="TreeGrafter"/>
</dbReference>
<dbReference type="InterPro" id="IPR038801">
    <property type="entry name" value="TAF1C"/>
</dbReference>
<keyword evidence="2" id="KW-1185">Reference proteome</keyword>
<organism evidence="1 2">
    <name type="scientific">Acacia crassicarpa</name>
    <name type="common">northern wattle</name>
    <dbReference type="NCBI Taxonomy" id="499986"/>
    <lineage>
        <taxon>Eukaryota</taxon>
        <taxon>Viridiplantae</taxon>
        <taxon>Streptophyta</taxon>
        <taxon>Embryophyta</taxon>
        <taxon>Tracheophyta</taxon>
        <taxon>Spermatophyta</taxon>
        <taxon>Magnoliopsida</taxon>
        <taxon>eudicotyledons</taxon>
        <taxon>Gunneridae</taxon>
        <taxon>Pentapetalae</taxon>
        <taxon>rosids</taxon>
        <taxon>fabids</taxon>
        <taxon>Fabales</taxon>
        <taxon>Fabaceae</taxon>
        <taxon>Caesalpinioideae</taxon>
        <taxon>mimosoid clade</taxon>
        <taxon>Acacieae</taxon>
        <taxon>Acacia</taxon>
    </lineage>
</organism>
<dbReference type="PANTHER" id="PTHR15319">
    <property type="entry name" value="TATA BOX-BINDING PROTEIN ASSOCIATED FACTOR RNA POLYMERASE I SUBUNIT C"/>
    <property type="match status" value="1"/>
</dbReference>
<evidence type="ECO:0000313" key="1">
    <source>
        <dbReference type="EMBL" id="KAK4269801.1"/>
    </source>
</evidence>
<proteinExistence type="predicted"/>
<gene>
    <name evidence="1" type="ORF">QN277_022910</name>
</gene>
<dbReference type="AlphaFoldDB" id="A0AAE1MR56"/>
<comment type="caution">
    <text evidence="1">The sequence shown here is derived from an EMBL/GenBank/DDBJ whole genome shotgun (WGS) entry which is preliminary data.</text>
</comment>
<evidence type="ECO:0000313" key="2">
    <source>
        <dbReference type="Proteomes" id="UP001293593"/>
    </source>
</evidence>
<protein>
    <submittedName>
        <fullName evidence="1">Uncharacterized protein</fullName>
    </submittedName>
</protein>
<dbReference type="PANTHER" id="PTHR15319:SF1">
    <property type="entry name" value="TATA BOX-BINDING PROTEIN-ASSOCIATED FACTOR RNA POLYMERASE I SUBUNIT C"/>
    <property type="match status" value="1"/>
</dbReference>
<accession>A0AAE1MR56</accession>
<reference evidence="1" key="1">
    <citation type="submission" date="2023-10" db="EMBL/GenBank/DDBJ databases">
        <title>Chromosome-level genome of the transformable northern wattle, Acacia crassicarpa.</title>
        <authorList>
            <person name="Massaro I."/>
            <person name="Sinha N.R."/>
            <person name="Poethig S."/>
            <person name="Leichty A.R."/>
        </authorList>
    </citation>
    <scope>NUCLEOTIDE SEQUENCE</scope>
    <source>
        <strain evidence="1">Acra3RX</strain>
        <tissue evidence="1">Leaf</tissue>
    </source>
</reference>
<name>A0AAE1MR56_9FABA</name>
<dbReference type="GO" id="GO:0001650">
    <property type="term" value="C:fibrillar center"/>
    <property type="evidence" value="ECO:0007669"/>
    <property type="project" value="TreeGrafter"/>
</dbReference>
<sequence length="912" mass="101924">MDFSEDWKSFFPVSISCSPPVLIPSSARPTLGPLIFNPIPQTLTHVFFSPSLLPPPLHIPQLSLSRFLATSCPGAPVLPSTASSIASLCGSQFQNDIASILQYNRLEFLKYDNSVFVFFPTSVNSEKVGFFALHVEGSNLRLQLDSNGDIFRAASGTCSSISRILAIPIDHDDDIRKSSTIGYLLASTLYSAHWFSVQYNSSLERPSVVYMGGKIFKTCCVAHACWSPHILEESLVLLESGELFLFDLKYYMKNSSSNVNFKGTRLRVPWHESNCSDGKVWLSCEFSWHPRILIVARSDVVFLVDLSADNCVVSCLLKVELLHMYTPTKSERFLALSRAGPDGFYFTVASNGFLLLCDVRKHMRPIIQWAHGLDRPCFMNVLNLSTLRSHSMEDTFKFSSEVGFCILLGSFWSGEFNVFCYGSSLPSQKGSFASKPSKTNKTLDAWELPYEIVLCGRDCHCGSCLLKEELSKAALPEWIDWQMKKEMVLGFGIMNNDLASLLCEPYKYGGFTLVRLMSSGKLELQRYEASWVHDRKSEDCHEQGLSLDKYLLFTVGDEKYKYRKSVVFHKLNFIDAYRRGNLTKLLVKELKDPCMDAQEEGPVDSDVHDFLCEKLNACGVGPFRSSPAIIAFFKDVKPSASLHDVALRKLWAELPLDLLQLAFSKHSESLDGAADQKKVALESLAVSSCPELPPFFLRKSPSCSNKGYTKARCDGDIVGPLLPLPILLLLHEIYDGCSDLEDGKFSVEEEIDTKYKEIMKTAGAISASISDSESFGNHEVSLADDADETWVDPSKPKPFLLYRPAAFKCSGTSDVNENSIDRHEIHDALVFHVMEEKTVSNKLESEPVGPEISDDLCLVELRFNSPSKKFEGGALKAFDILKRQLSKWQEGVDSYKELTGRFGFVKPVGRGF</sequence>
<dbReference type="EMBL" id="JAWXYG010000006">
    <property type="protein sequence ID" value="KAK4269801.1"/>
    <property type="molecule type" value="Genomic_DNA"/>
</dbReference>
<dbReference type="Proteomes" id="UP001293593">
    <property type="component" value="Unassembled WGS sequence"/>
</dbReference>